<dbReference type="Proteomes" id="UP000187209">
    <property type="component" value="Unassembled WGS sequence"/>
</dbReference>
<organism evidence="1 2">
    <name type="scientific">Stentor coeruleus</name>
    <dbReference type="NCBI Taxonomy" id="5963"/>
    <lineage>
        <taxon>Eukaryota</taxon>
        <taxon>Sar</taxon>
        <taxon>Alveolata</taxon>
        <taxon>Ciliophora</taxon>
        <taxon>Postciliodesmatophora</taxon>
        <taxon>Heterotrichea</taxon>
        <taxon>Heterotrichida</taxon>
        <taxon>Stentoridae</taxon>
        <taxon>Stentor</taxon>
    </lineage>
</organism>
<protein>
    <recommendedName>
        <fullName evidence="3">SKP1 component POZ domain-containing protein</fullName>
    </recommendedName>
</protein>
<evidence type="ECO:0000313" key="2">
    <source>
        <dbReference type="Proteomes" id="UP000187209"/>
    </source>
</evidence>
<keyword evidence="2" id="KW-1185">Reference proteome</keyword>
<dbReference type="AlphaFoldDB" id="A0A1R2BWV7"/>
<dbReference type="Gene3D" id="3.30.710.10">
    <property type="entry name" value="Potassium Channel Kv1.1, Chain A"/>
    <property type="match status" value="1"/>
</dbReference>
<dbReference type="InterPro" id="IPR011333">
    <property type="entry name" value="SKP1/BTB/POZ_sf"/>
</dbReference>
<reference evidence="1 2" key="1">
    <citation type="submission" date="2016-11" db="EMBL/GenBank/DDBJ databases">
        <title>The macronuclear genome of Stentor coeruleus: a giant cell with tiny introns.</title>
        <authorList>
            <person name="Slabodnick M."/>
            <person name="Ruby J.G."/>
            <person name="Reiff S.B."/>
            <person name="Swart E.C."/>
            <person name="Gosai S."/>
            <person name="Prabakaran S."/>
            <person name="Witkowska E."/>
            <person name="Larue G.E."/>
            <person name="Fisher S."/>
            <person name="Freeman R.M."/>
            <person name="Gunawardena J."/>
            <person name="Chu W."/>
            <person name="Stover N.A."/>
            <person name="Gregory B.D."/>
            <person name="Nowacki M."/>
            <person name="Derisi J."/>
            <person name="Roy S.W."/>
            <person name="Marshall W.F."/>
            <person name="Sood P."/>
        </authorList>
    </citation>
    <scope>NUCLEOTIDE SEQUENCE [LARGE SCALE GENOMIC DNA]</scope>
    <source>
        <strain evidence="1">WM001</strain>
    </source>
</reference>
<dbReference type="EMBL" id="MPUH01000395">
    <property type="protein sequence ID" value="OMJ81085.1"/>
    <property type="molecule type" value="Genomic_DNA"/>
</dbReference>
<accession>A0A1R2BWV7</accession>
<sequence>MELTLISSEHKHHFFPIKIQDFSGFLTEIPDPNLPIDLSLLSIDSETLTLIQKFFEYCNYNPEEVKIETTSSNDMINIGDINRRNCEKSKDYGFVDEIEPEQLLLLALAVHKLEIKPLQYLVYAKIANIVHCEEAEDAENKFEVQLRENEEINKFICFEYKIDVKN</sequence>
<comment type="caution">
    <text evidence="1">The sequence shown here is derived from an EMBL/GenBank/DDBJ whole genome shotgun (WGS) entry which is preliminary data.</text>
</comment>
<evidence type="ECO:0008006" key="3">
    <source>
        <dbReference type="Google" id="ProtNLM"/>
    </source>
</evidence>
<proteinExistence type="predicted"/>
<gene>
    <name evidence="1" type="ORF">SteCoe_18548</name>
</gene>
<evidence type="ECO:0000313" key="1">
    <source>
        <dbReference type="EMBL" id="OMJ81085.1"/>
    </source>
</evidence>
<name>A0A1R2BWV7_9CILI</name>